<name>A0A8S1V5Y5_9CILI</name>
<proteinExistence type="predicted"/>
<dbReference type="EMBL" id="CAJJDO010000056">
    <property type="protein sequence ID" value="CAD8172194.1"/>
    <property type="molecule type" value="Genomic_DNA"/>
</dbReference>
<comment type="caution">
    <text evidence="2">The sequence shown here is derived from an EMBL/GenBank/DDBJ whole genome shotgun (WGS) entry which is preliminary data.</text>
</comment>
<evidence type="ECO:0008006" key="4">
    <source>
        <dbReference type="Google" id="ProtNLM"/>
    </source>
</evidence>
<dbReference type="Proteomes" id="UP000689195">
    <property type="component" value="Unassembled WGS sequence"/>
</dbReference>
<evidence type="ECO:0000313" key="3">
    <source>
        <dbReference type="Proteomes" id="UP000689195"/>
    </source>
</evidence>
<keyword evidence="1" id="KW-1133">Transmembrane helix</keyword>
<keyword evidence="3" id="KW-1185">Reference proteome</keyword>
<organism evidence="2 3">
    <name type="scientific">Paramecium pentaurelia</name>
    <dbReference type="NCBI Taxonomy" id="43138"/>
    <lineage>
        <taxon>Eukaryota</taxon>
        <taxon>Sar</taxon>
        <taxon>Alveolata</taxon>
        <taxon>Ciliophora</taxon>
        <taxon>Intramacronucleata</taxon>
        <taxon>Oligohymenophorea</taxon>
        <taxon>Peniculida</taxon>
        <taxon>Parameciidae</taxon>
        <taxon>Paramecium</taxon>
    </lineage>
</organism>
<evidence type="ECO:0000313" key="2">
    <source>
        <dbReference type="EMBL" id="CAD8172194.1"/>
    </source>
</evidence>
<accession>A0A8S1V5Y5</accession>
<keyword evidence="1" id="KW-0472">Membrane</keyword>
<feature type="transmembrane region" description="Helical" evidence="1">
    <location>
        <begin position="164"/>
        <end position="184"/>
    </location>
</feature>
<gene>
    <name evidence="2" type="ORF">PPENT_87.1.T0560144</name>
</gene>
<evidence type="ECO:0000256" key="1">
    <source>
        <dbReference type="SAM" id="Phobius"/>
    </source>
</evidence>
<keyword evidence="1" id="KW-0812">Transmembrane</keyword>
<dbReference type="AlphaFoldDB" id="A0A8S1V5Y5"/>
<protein>
    <recommendedName>
        <fullName evidence="4">Transmembrane protein</fullName>
    </recommendedName>
</protein>
<sequence>MTRENIQKYYNQQVNRQLYIFTQEQAIQSIEISLRYCPSWCSICSEQFKCIRRNTNYYISKRNLCVLCIGNIQFKINANNCLDLILLMQQNVLQFQLVANSRLLIKNLFHQKLFLLCILRIEWLVKQVKICLNDQISIIRFEKKTESLEDLIYGHSLDFLEKSILLIFMIVYQQLLLLLLVLHYKEDDILFKN</sequence>
<reference evidence="2" key="1">
    <citation type="submission" date="2021-01" db="EMBL/GenBank/DDBJ databases">
        <authorList>
            <consortium name="Genoscope - CEA"/>
            <person name="William W."/>
        </authorList>
    </citation>
    <scope>NUCLEOTIDE SEQUENCE</scope>
</reference>